<protein>
    <submittedName>
        <fullName evidence="4">WxL domain-containing protein</fullName>
    </submittedName>
</protein>
<reference evidence="4 5" key="1">
    <citation type="submission" date="2019-01" db="EMBL/GenBank/DDBJ databases">
        <title>Vagococcus silagei sp. nov. isolated from brewer's grain.</title>
        <authorList>
            <person name="Guu J.-R."/>
        </authorList>
    </citation>
    <scope>NUCLEOTIDE SEQUENCE [LARGE SCALE GENOMIC DNA]</scope>
    <source>
        <strain evidence="4 5">2B-2</strain>
    </source>
</reference>
<proteinExistence type="predicted"/>
<dbReference type="AlphaFoldDB" id="A0A4S3B3G1"/>
<organism evidence="4 5">
    <name type="scientific">Vagococcus silagei</name>
    <dbReference type="NCBI Taxonomy" id="2508885"/>
    <lineage>
        <taxon>Bacteria</taxon>
        <taxon>Bacillati</taxon>
        <taxon>Bacillota</taxon>
        <taxon>Bacilli</taxon>
        <taxon>Lactobacillales</taxon>
        <taxon>Enterococcaceae</taxon>
        <taxon>Vagococcus</taxon>
    </lineage>
</organism>
<feature type="signal peptide" evidence="2">
    <location>
        <begin position="1"/>
        <end position="25"/>
    </location>
</feature>
<comment type="caution">
    <text evidence="4">The sequence shown here is derived from an EMBL/GenBank/DDBJ whole genome shotgun (WGS) entry which is preliminary data.</text>
</comment>
<dbReference type="EMBL" id="SDGV01000042">
    <property type="protein sequence ID" value="THB60103.1"/>
    <property type="molecule type" value="Genomic_DNA"/>
</dbReference>
<dbReference type="Pfam" id="PF13731">
    <property type="entry name" value="WxL"/>
    <property type="match status" value="1"/>
</dbReference>
<dbReference type="OrthoDB" id="2356942at2"/>
<evidence type="ECO:0000256" key="2">
    <source>
        <dbReference type="SAM" id="SignalP"/>
    </source>
</evidence>
<evidence type="ECO:0000259" key="3">
    <source>
        <dbReference type="Pfam" id="PF13731"/>
    </source>
</evidence>
<dbReference type="InterPro" id="IPR027994">
    <property type="entry name" value="WxL_dom"/>
</dbReference>
<sequence length="242" mass="26468">MKKRIVFVTFLLCSFIGLISQETIAAESPNIRPQNSVQVINKEVHSSVKVTLNPGDEDETDPEEPNEPNDPDPGTHQKGPLSIDQVIKLDFEDRELASGFQRASLKAKGPQNIQVTDKRGTGKGWSLQVKQGDLTSVESPDYSMKGAYIDFPMMRIQSGKEVAKGVLAPVANDVAFNEVNKKDFAKIMTATDGQGMGTWLGFYNEKTSKKQISLVIPTGGYKGAYKGNVTWLLSEGPIVYSA</sequence>
<evidence type="ECO:0000256" key="1">
    <source>
        <dbReference type="SAM" id="MobiDB-lite"/>
    </source>
</evidence>
<feature type="chain" id="PRO_5039325641" evidence="2">
    <location>
        <begin position="26"/>
        <end position="242"/>
    </location>
</feature>
<feature type="domain" description="WxL" evidence="3">
    <location>
        <begin position="42"/>
        <end position="237"/>
    </location>
</feature>
<name>A0A4S3B3G1_9ENTE</name>
<keyword evidence="2" id="KW-0732">Signal</keyword>
<feature type="compositionally biased region" description="Acidic residues" evidence="1">
    <location>
        <begin position="55"/>
        <end position="70"/>
    </location>
</feature>
<dbReference type="Proteomes" id="UP000310506">
    <property type="component" value="Unassembled WGS sequence"/>
</dbReference>
<keyword evidence="5" id="KW-1185">Reference proteome</keyword>
<gene>
    <name evidence="4" type="ORF">ESZ54_12160</name>
</gene>
<accession>A0A4S3B3G1</accession>
<feature type="region of interest" description="Disordered" evidence="1">
    <location>
        <begin position="45"/>
        <end position="80"/>
    </location>
</feature>
<evidence type="ECO:0000313" key="5">
    <source>
        <dbReference type="Proteomes" id="UP000310506"/>
    </source>
</evidence>
<dbReference type="RefSeq" id="WP_136137921.1">
    <property type="nucleotide sequence ID" value="NZ_SDGV01000042.1"/>
</dbReference>
<evidence type="ECO:0000313" key="4">
    <source>
        <dbReference type="EMBL" id="THB60103.1"/>
    </source>
</evidence>